<accession>A0ABT1S109</accession>
<keyword evidence="1" id="KW-0326">Glycosidase</keyword>
<dbReference type="EC" id="3.2.1.22" evidence="1"/>
<reference evidence="1 2" key="1">
    <citation type="submission" date="2022-06" db="EMBL/GenBank/DDBJ databases">
        <title>Isolation of gut microbiota from human fecal samples.</title>
        <authorList>
            <person name="Pamer E.G."/>
            <person name="Barat B."/>
            <person name="Waligurski E."/>
            <person name="Medina S."/>
            <person name="Paddock L."/>
            <person name="Mostad J."/>
        </authorList>
    </citation>
    <scope>NUCLEOTIDE SEQUENCE [LARGE SCALE GENOMIC DNA]</scope>
    <source>
        <strain evidence="1 2">DFI.9.73</strain>
    </source>
</reference>
<protein>
    <submittedName>
        <fullName evidence="1">Alpha-galactosidase</fullName>
        <ecNumber evidence="1">3.2.1.22</ecNumber>
    </submittedName>
</protein>
<dbReference type="GO" id="GO:0004557">
    <property type="term" value="F:alpha-galactosidase activity"/>
    <property type="evidence" value="ECO:0007669"/>
    <property type="project" value="UniProtKB-EC"/>
</dbReference>
<dbReference type="InterPro" id="IPR013785">
    <property type="entry name" value="Aldolase_TIM"/>
</dbReference>
<dbReference type="GeneID" id="90532516"/>
<gene>
    <name evidence="1" type="ORF">NE695_11390</name>
</gene>
<proteinExistence type="predicted"/>
<dbReference type="SUPFAM" id="SSF51445">
    <property type="entry name" value="(Trans)glycosidases"/>
    <property type="match status" value="1"/>
</dbReference>
<keyword evidence="2" id="KW-1185">Reference proteome</keyword>
<dbReference type="EMBL" id="JANFZH010000025">
    <property type="protein sequence ID" value="MCQ4840515.1"/>
    <property type="molecule type" value="Genomic_DNA"/>
</dbReference>
<comment type="caution">
    <text evidence="1">The sequence shown here is derived from an EMBL/GenBank/DDBJ whole genome shotgun (WGS) entry which is preliminary data.</text>
</comment>
<dbReference type="InterPro" id="IPR017853">
    <property type="entry name" value="GH"/>
</dbReference>
<keyword evidence="1" id="KW-0378">Hydrolase</keyword>
<evidence type="ECO:0000313" key="2">
    <source>
        <dbReference type="Proteomes" id="UP001524473"/>
    </source>
</evidence>
<dbReference type="Proteomes" id="UP001524473">
    <property type="component" value="Unassembled WGS sequence"/>
</dbReference>
<sequence>MNTAFRGQCRLPDSITAVTGKGSFTSPGSHKLVCEDFCLSLQEKADRLTVSVTAGDTPLSRLVLRWSLTLGQGCRILGGAWERGYGDLEWRGFVPERVMPWYFLADSGDEVFAFGVMTQPKAMCFWTADSQGVSLHLDLRSGGEGVVLQGRRLTAAQVLFRLYEGDAFAALERFCSELCPSPLMPDHPVYGSNNWYYAYGDSSHEEILQDASLLASLTWGLENRPYMVIDDGWQAQRTGDFNGGPWRQGNSRFPNMAALAAEMEARSVRPGIWMRPLWNRDPEIPAEWRLQRDPEYLDPSLPAVLDWISEDIRTLHDWGYRLIKHDFSTFDLLGGWGFQMGHVITRPGWHFGDGTKTTAEVVLGLYGAILRAAGDSLVLGCNCMGHLGAGLMHLNRTGDDTSGVLWERTRQRGVNTLAFTLPQHGSFFAIDADCVGITGKIDWELNRRWLQLLSESGTPLFVSIRPGVLSQEQEGEMRAAFSKASLGESRAVPLDWQDTTCPRRWDLSGREETFDWMPDAGTVFLEL</sequence>
<dbReference type="Gene3D" id="3.20.20.70">
    <property type="entry name" value="Aldolase class I"/>
    <property type="match status" value="1"/>
</dbReference>
<organism evidence="1 2">
    <name type="scientific">Neglectibacter timonensis</name>
    <dbReference type="NCBI Taxonomy" id="1776382"/>
    <lineage>
        <taxon>Bacteria</taxon>
        <taxon>Bacillati</taxon>
        <taxon>Bacillota</taxon>
        <taxon>Clostridia</taxon>
        <taxon>Eubacteriales</taxon>
        <taxon>Oscillospiraceae</taxon>
        <taxon>Neglectibacter</taxon>
    </lineage>
</organism>
<name>A0ABT1S109_9FIRM</name>
<dbReference type="RefSeq" id="WP_147578558.1">
    <property type="nucleotide sequence ID" value="NZ_CABKVV010000013.1"/>
</dbReference>
<evidence type="ECO:0000313" key="1">
    <source>
        <dbReference type="EMBL" id="MCQ4840515.1"/>
    </source>
</evidence>